<dbReference type="InterPro" id="IPR012338">
    <property type="entry name" value="Beta-lactam/transpept-like"/>
</dbReference>
<proteinExistence type="predicted"/>
<dbReference type="PANTHER" id="PTHR21581">
    <property type="entry name" value="D-ALANYL-D-ALANINE CARBOXYPEPTIDASE"/>
    <property type="match status" value="1"/>
</dbReference>
<keyword evidence="4" id="KW-1185">Reference proteome</keyword>
<dbReference type="SUPFAM" id="SSF56601">
    <property type="entry name" value="beta-lactamase/transpeptidase-like"/>
    <property type="match status" value="2"/>
</dbReference>
<comment type="caution">
    <text evidence="3">The sequence shown here is derived from an EMBL/GenBank/DDBJ whole genome shotgun (WGS) entry which is preliminary data.</text>
</comment>
<dbReference type="InterPro" id="IPR045155">
    <property type="entry name" value="Beta-lactam_cat"/>
</dbReference>
<evidence type="ECO:0000259" key="1">
    <source>
        <dbReference type="Pfam" id="PF00768"/>
    </source>
</evidence>
<organism evidence="3 4">
    <name type="scientific">Enterococcus diestrammenae</name>
    <dbReference type="NCBI Taxonomy" id="1155073"/>
    <lineage>
        <taxon>Bacteria</taxon>
        <taxon>Bacillati</taxon>
        <taxon>Bacillota</taxon>
        <taxon>Bacilli</taxon>
        <taxon>Lactobacillales</taxon>
        <taxon>Enterococcaceae</taxon>
        <taxon>Enterococcus</taxon>
    </lineage>
</organism>
<dbReference type="InterPro" id="IPR001967">
    <property type="entry name" value="Peptidase_S11_N"/>
</dbReference>
<dbReference type="Pfam" id="PF00768">
    <property type="entry name" value="Peptidase_S11"/>
    <property type="match status" value="1"/>
</dbReference>
<dbReference type="Gene3D" id="3.40.710.10">
    <property type="entry name" value="DD-peptidase/beta-lactamase superfamily"/>
    <property type="match status" value="2"/>
</dbReference>
<dbReference type="PANTHER" id="PTHR21581:SF6">
    <property type="entry name" value="TRAFFICKING PROTEIN PARTICLE COMPLEX SUBUNIT 12"/>
    <property type="match status" value="1"/>
</dbReference>
<reference evidence="3" key="2">
    <citation type="submission" date="2024-02" db="EMBL/GenBank/DDBJ databases">
        <title>The Genome Sequence of Enterococcus diestrammenae JM9A.</title>
        <authorList>
            <person name="Earl A."/>
            <person name="Manson A."/>
            <person name="Gilmore M."/>
            <person name="Sanders J."/>
            <person name="Shea T."/>
            <person name="Howe W."/>
            <person name="Livny J."/>
            <person name="Cuomo C."/>
            <person name="Neafsey D."/>
            <person name="Birren B."/>
        </authorList>
    </citation>
    <scope>NUCLEOTIDE SEQUENCE</scope>
    <source>
        <strain evidence="3">JM9A</strain>
    </source>
</reference>
<evidence type="ECO:0000313" key="4">
    <source>
        <dbReference type="Proteomes" id="UP001429357"/>
    </source>
</evidence>
<reference evidence="3" key="1">
    <citation type="submission" date="2016-06" db="EMBL/GenBank/DDBJ databases">
        <authorList>
            <person name="Van Tyne D."/>
        </authorList>
    </citation>
    <scope>NUCLEOTIDE SEQUENCE</scope>
    <source>
        <strain evidence="3">JM9A</strain>
    </source>
</reference>
<gene>
    <name evidence="3" type="ORF">BAU18_000105</name>
</gene>
<accession>A0ABV0F081</accession>
<protein>
    <recommendedName>
        <fullName evidence="5">Peptidase S11 D-alanyl-D-alanine carboxypeptidase A N-terminal domain-containing protein</fullName>
    </recommendedName>
</protein>
<dbReference type="RefSeq" id="WP_161869764.1">
    <property type="nucleotide sequence ID" value="NZ_MAEI02000001.1"/>
</dbReference>
<dbReference type="Pfam" id="PF13354">
    <property type="entry name" value="Beta-lactamase2"/>
    <property type="match status" value="1"/>
</dbReference>
<feature type="domain" description="Peptidase S11 D-alanyl-D-alanine carboxypeptidase A N-terminal" evidence="1">
    <location>
        <begin position="42"/>
        <end position="85"/>
    </location>
</feature>
<sequence length="311" mass="34237">MAKKRFLMKATSNHDKTCSHDSDLQRVTQPVSLSVTTDEAIASFVQAMNQKCTLLGLTNTRFTNAHGLATSGQSTTAADLSKLFLQVCGISEILRVWGAKSYTVGIGGPHQRSVKVVTTVKNPQLEKEFVILGGKSGTLVPDIYSAAVLLEDQDNQIFAVIVLQSNSTTQRYLDAALLVKAAKKRQLDPNYQLPVELQAIAGEVVQITNQPLFWTHQVPKKMLSLNEKQKIRPASLTKLMTVLLLTEHVSNLHERFTIQETDLVGGSGPRLWPGDTMSYWDALYLMMLPSANNVAQAISRVIGEKIQLYGT</sequence>
<evidence type="ECO:0000259" key="2">
    <source>
        <dbReference type="Pfam" id="PF13354"/>
    </source>
</evidence>
<evidence type="ECO:0008006" key="5">
    <source>
        <dbReference type="Google" id="ProtNLM"/>
    </source>
</evidence>
<feature type="domain" description="Beta-lactamase class A catalytic" evidence="2">
    <location>
        <begin position="222"/>
        <end position="303"/>
    </location>
</feature>
<evidence type="ECO:0000313" key="3">
    <source>
        <dbReference type="EMBL" id="MEO1780566.1"/>
    </source>
</evidence>
<dbReference type="Proteomes" id="UP001429357">
    <property type="component" value="Unassembled WGS sequence"/>
</dbReference>
<name>A0ABV0F081_9ENTE</name>
<dbReference type="EMBL" id="MAEI02000001">
    <property type="protein sequence ID" value="MEO1780566.1"/>
    <property type="molecule type" value="Genomic_DNA"/>
</dbReference>